<protein>
    <submittedName>
        <fullName evidence="2">S1 RNA-binding domain-containing protein</fullName>
    </submittedName>
</protein>
<feature type="domain" description="S1 motif" evidence="1">
    <location>
        <begin position="44"/>
        <end position="115"/>
    </location>
</feature>
<dbReference type="InterPro" id="IPR012340">
    <property type="entry name" value="NA-bd_OB-fold"/>
</dbReference>
<dbReference type="Gene3D" id="2.40.50.140">
    <property type="entry name" value="Nucleic acid-binding proteins"/>
    <property type="match status" value="1"/>
</dbReference>
<dbReference type="PROSITE" id="PS50126">
    <property type="entry name" value="S1"/>
    <property type="match status" value="1"/>
</dbReference>
<evidence type="ECO:0000259" key="1">
    <source>
        <dbReference type="PROSITE" id="PS50126"/>
    </source>
</evidence>
<name>A0ABV9JC75_9LACT</name>
<dbReference type="EMBL" id="JBHSGD010000005">
    <property type="protein sequence ID" value="MFC4652363.1"/>
    <property type="molecule type" value="Genomic_DNA"/>
</dbReference>
<organism evidence="2 3">
    <name type="scientific">Lactococcus nasutitermitis</name>
    <dbReference type="NCBI Taxonomy" id="1652957"/>
    <lineage>
        <taxon>Bacteria</taxon>
        <taxon>Bacillati</taxon>
        <taxon>Bacillota</taxon>
        <taxon>Bacilli</taxon>
        <taxon>Lactobacillales</taxon>
        <taxon>Streptococcaceae</taxon>
        <taxon>Lactococcus</taxon>
    </lineage>
</organism>
<sequence length="166" mass="18981">MDMKQMKIGDIVEVEVIGMQDYGAFVKLIIPETADNSVKKSKTGEKVFDSSVKNLKNEKSSLSEENEEQKGLIHISEIQSGFIKSIHELVTIGQRMKAQIIDLDEYNGKVSLSIRSLEENPQIHHYYRKKHFTDTRDKIGFASLAKELPDWIVEGETYLAQHQKNN</sequence>
<dbReference type="SUPFAM" id="SSF50249">
    <property type="entry name" value="Nucleic acid-binding proteins"/>
    <property type="match status" value="1"/>
</dbReference>
<dbReference type="Pfam" id="PF00575">
    <property type="entry name" value="S1"/>
    <property type="match status" value="1"/>
</dbReference>
<dbReference type="SMART" id="SM00316">
    <property type="entry name" value="S1"/>
    <property type="match status" value="1"/>
</dbReference>
<dbReference type="PANTHER" id="PTHR10724">
    <property type="entry name" value="30S RIBOSOMAL PROTEIN S1"/>
    <property type="match status" value="1"/>
</dbReference>
<dbReference type="InterPro" id="IPR003029">
    <property type="entry name" value="S1_domain"/>
</dbReference>
<dbReference type="RefSeq" id="WP_213534962.1">
    <property type="nucleotide sequence ID" value="NZ_BOVQ01000004.1"/>
</dbReference>
<proteinExistence type="predicted"/>
<dbReference type="Proteomes" id="UP001595987">
    <property type="component" value="Unassembled WGS sequence"/>
</dbReference>
<evidence type="ECO:0000313" key="2">
    <source>
        <dbReference type="EMBL" id="MFC4652363.1"/>
    </source>
</evidence>
<keyword evidence="3" id="KW-1185">Reference proteome</keyword>
<evidence type="ECO:0000313" key="3">
    <source>
        <dbReference type="Proteomes" id="UP001595987"/>
    </source>
</evidence>
<reference evidence="3" key="1">
    <citation type="journal article" date="2019" name="Int. J. Syst. Evol. Microbiol.">
        <title>The Global Catalogue of Microorganisms (GCM) 10K type strain sequencing project: providing services to taxonomists for standard genome sequencing and annotation.</title>
        <authorList>
            <consortium name="The Broad Institute Genomics Platform"/>
            <consortium name="The Broad Institute Genome Sequencing Center for Infectious Disease"/>
            <person name="Wu L."/>
            <person name="Ma J."/>
        </authorList>
    </citation>
    <scope>NUCLEOTIDE SEQUENCE [LARGE SCALE GENOMIC DNA]</scope>
    <source>
        <strain evidence="3">CCUG 63287</strain>
    </source>
</reference>
<gene>
    <name evidence="2" type="ORF">ACFO26_05515</name>
</gene>
<comment type="caution">
    <text evidence="2">The sequence shown here is derived from an EMBL/GenBank/DDBJ whole genome shotgun (WGS) entry which is preliminary data.</text>
</comment>
<dbReference type="InterPro" id="IPR050437">
    <property type="entry name" value="Ribos_protein_bS1-like"/>
</dbReference>
<accession>A0ABV9JC75</accession>